<gene>
    <name evidence="2" type="ORF">SCMC78_38890</name>
</gene>
<protein>
    <submittedName>
        <fullName evidence="2">Uncharacterized protein</fullName>
    </submittedName>
</protein>
<feature type="region of interest" description="Disordered" evidence="1">
    <location>
        <begin position="116"/>
        <end position="144"/>
    </location>
</feature>
<feature type="compositionally biased region" description="Basic and acidic residues" evidence="1">
    <location>
        <begin position="126"/>
        <end position="136"/>
    </location>
</feature>
<sequence length="144" mass="14555">MNGVSGVGGVTVVGRPNDGWERLGVPVGSAASVGEAGGEDLLHSGGPWQRAAGGADHLVTHLGPVRSELAAAHQGLIAGAGVLSALAELSTVRASWERRIEAARRECGSLAGSLRGAVQAQTRTNEGVRNDFDRVKAQSGGGAR</sequence>
<dbReference type="RefSeq" id="WP_397724266.1">
    <property type="nucleotide sequence ID" value="NZ_AP035884.1"/>
</dbReference>
<organism evidence="2">
    <name type="scientific">Streptomyces sp. CMC78</name>
    <dbReference type="NCBI Taxonomy" id="3231512"/>
    <lineage>
        <taxon>Bacteria</taxon>
        <taxon>Bacillati</taxon>
        <taxon>Actinomycetota</taxon>
        <taxon>Actinomycetes</taxon>
        <taxon>Kitasatosporales</taxon>
        <taxon>Streptomycetaceae</taxon>
        <taxon>Streptomyces</taxon>
    </lineage>
</organism>
<dbReference type="KEGG" id="stcm:SCMC78_38890"/>
<reference evidence="2" key="1">
    <citation type="submission" date="2024-07" db="EMBL/GenBank/DDBJ databases">
        <title>Complete genome sequences of cellulolytic bacteria, Kitasatospora sp. CMC57 and Streptomyces sp. CMC78, isolated from Japanese agricultural soil.</title>
        <authorList>
            <person name="Hashimoto T."/>
            <person name="Ito M."/>
            <person name="Iwamoto M."/>
            <person name="Fukahori D."/>
            <person name="Shoda T."/>
            <person name="Sakoda M."/>
            <person name="Morohoshi T."/>
            <person name="Mitsuboshi M."/>
            <person name="Nishizawa T."/>
        </authorList>
    </citation>
    <scope>NUCLEOTIDE SEQUENCE</scope>
    <source>
        <strain evidence="2">CMC78</strain>
    </source>
</reference>
<proteinExistence type="predicted"/>
<evidence type="ECO:0000313" key="2">
    <source>
        <dbReference type="EMBL" id="BFP54082.1"/>
    </source>
</evidence>
<accession>A0AB33KNG9</accession>
<dbReference type="EMBL" id="AP035884">
    <property type="protein sequence ID" value="BFP54082.1"/>
    <property type="molecule type" value="Genomic_DNA"/>
</dbReference>
<name>A0AB33KNG9_9ACTN</name>
<dbReference type="AlphaFoldDB" id="A0AB33KNG9"/>
<evidence type="ECO:0000256" key="1">
    <source>
        <dbReference type="SAM" id="MobiDB-lite"/>
    </source>
</evidence>